<organism evidence="1 2">
    <name type="scientific">Candidatus Nomurabacteria bacterium CG1_02_47_685</name>
    <dbReference type="NCBI Taxonomy" id="1805282"/>
    <lineage>
        <taxon>Bacteria</taxon>
        <taxon>Candidatus Nomuraibacteriota</taxon>
    </lineage>
</organism>
<accession>A0A1J4VD39</accession>
<dbReference type="EMBL" id="MNVO01000047">
    <property type="protein sequence ID" value="OIO32127.1"/>
    <property type="molecule type" value="Genomic_DNA"/>
</dbReference>
<evidence type="ECO:0000313" key="1">
    <source>
        <dbReference type="EMBL" id="OIO32127.1"/>
    </source>
</evidence>
<comment type="caution">
    <text evidence="1">The sequence shown here is derived from an EMBL/GenBank/DDBJ whole genome shotgun (WGS) entry which is preliminary data.</text>
</comment>
<dbReference type="Proteomes" id="UP000183206">
    <property type="component" value="Unassembled WGS sequence"/>
</dbReference>
<dbReference type="STRING" id="1805282.AUJ44_03115"/>
<protein>
    <submittedName>
        <fullName evidence="1">Uncharacterized protein</fullName>
    </submittedName>
</protein>
<gene>
    <name evidence="1" type="ORF">AUJ44_03115</name>
</gene>
<proteinExistence type="predicted"/>
<evidence type="ECO:0000313" key="2">
    <source>
        <dbReference type="Proteomes" id="UP000183206"/>
    </source>
</evidence>
<sequence length="99" mass="11365">MPVTTIYEGPLYFSAQVDGSSIFPQTTFIKKGVTVVDFVMDGSRLKKIGFNGPYQLSNFYFLNNDPYCPGGKCVIKNHPLFTVYLEKYNTKPYRIEEFE</sequence>
<reference evidence="1 2" key="1">
    <citation type="journal article" date="2016" name="Environ. Microbiol.">
        <title>Genomic resolution of a cold subsurface aquifer community provides metabolic insights for novel microbes adapted to high CO concentrations.</title>
        <authorList>
            <person name="Probst A.J."/>
            <person name="Castelle C.J."/>
            <person name="Singh A."/>
            <person name="Brown C.T."/>
            <person name="Anantharaman K."/>
            <person name="Sharon I."/>
            <person name="Hug L.A."/>
            <person name="Burstein D."/>
            <person name="Emerson J.B."/>
            <person name="Thomas B.C."/>
            <person name="Banfield J.F."/>
        </authorList>
    </citation>
    <scope>NUCLEOTIDE SEQUENCE [LARGE SCALE GENOMIC DNA]</scope>
    <source>
        <strain evidence="1">CG1_02_47_685</strain>
    </source>
</reference>
<name>A0A1J4VD39_9BACT</name>
<dbReference type="AlphaFoldDB" id="A0A1J4VD39"/>